<keyword evidence="8" id="KW-0804">Transcription</keyword>
<feature type="domain" description="Putative zinc-finger" evidence="14">
    <location>
        <begin position="9"/>
        <end position="40"/>
    </location>
</feature>
<comment type="subcellular location">
    <subcellularLocation>
        <location evidence="2">Cell membrane</location>
    </subcellularLocation>
    <subcellularLocation>
        <location evidence="1">Membrane</location>
        <topology evidence="1">Single-pass membrane protein</topology>
    </subcellularLocation>
</comment>
<dbReference type="GO" id="GO:0016989">
    <property type="term" value="F:sigma factor antagonist activity"/>
    <property type="evidence" value="ECO:0007669"/>
    <property type="project" value="TreeGrafter"/>
</dbReference>
<gene>
    <name evidence="15" type="ORF">KGA66_11140</name>
</gene>
<evidence type="ECO:0000256" key="12">
    <source>
        <dbReference type="SAM" id="Phobius"/>
    </source>
</evidence>
<dbReference type="Gene3D" id="1.10.10.1320">
    <property type="entry name" value="Anti-sigma factor, zinc-finger domain"/>
    <property type="match status" value="1"/>
</dbReference>
<evidence type="ECO:0000256" key="1">
    <source>
        <dbReference type="ARBA" id="ARBA00004167"/>
    </source>
</evidence>
<dbReference type="EMBL" id="JAGSXH010000030">
    <property type="protein sequence ID" value="MBS2963605.1"/>
    <property type="molecule type" value="Genomic_DNA"/>
</dbReference>
<dbReference type="Pfam" id="PF10099">
    <property type="entry name" value="RskA_C"/>
    <property type="match status" value="1"/>
</dbReference>
<feature type="region of interest" description="Disordered" evidence="11">
    <location>
        <begin position="82"/>
        <end position="121"/>
    </location>
</feature>
<evidence type="ECO:0000259" key="14">
    <source>
        <dbReference type="Pfam" id="PF13490"/>
    </source>
</evidence>
<dbReference type="RefSeq" id="WP_211467452.1">
    <property type="nucleotide sequence ID" value="NZ_JAGSXH010000030.1"/>
</dbReference>
<dbReference type="Proteomes" id="UP000677913">
    <property type="component" value="Unassembled WGS sequence"/>
</dbReference>
<dbReference type="InterPro" id="IPR018764">
    <property type="entry name" value="RskA_C"/>
</dbReference>
<evidence type="ECO:0000256" key="7">
    <source>
        <dbReference type="ARBA" id="ARBA00023136"/>
    </source>
</evidence>
<dbReference type="InterPro" id="IPR027383">
    <property type="entry name" value="Znf_put"/>
</dbReference>
<feature type="domain" description="Anti-sigma K factor RskA C-terminal" evidence="13">
    <location>
        <begin position="151"/>
        <end position="286"/>
    </location>
</feature>
<evidence type="ECO:0000313" key="16">
    <source>
        <dbReference type="Proteomes" id="UP000677913"/>
    </source>
</evidence>
<keyword evidence="5 12" id="KW-1133">Transmembrane helix</keyword>
<dbReference type="InterPro" id="IPR041916">
    <property type="entry name" value="Anti_sigma_zinc_sf"/>
</dbReference>
<sequence length="295" mass="30161">MTMDAMPDVHTLTGAYVCDALASDERAAFEAHLAQCPVCRQEVTELREVVAVLGAAAALEPPARLKAAVGARIAVTRQLPPKVGEERATTAGPVEQGPVEQGPVEQGPVEQGPVEQGPVADGKAEYGQVASLDEARARRRLRRSAWSGWAVAAALAGVLAVLGVHSGSQQQQINALSQQTKVVQQLLDAPDAHSGNAAVQTGGTAAVLDSRSRDEAVITFAGLAAPPPGKTYQLWMMGPGGARSGGLLPVPASGNPGPVVAHGLGDAKTIGLTIEPVHGSPQPTGPPILLLPMGT</sequence>
<evidence type="ECO:0000256" key="5">
    <source>
        <dbReference type="ARBA" id="ARBA00022989"/>
    </source>
</evidence>
<name>A0A8J7WMQ0_9ACTN</name>
<evidence type="ECO:0000256" key="11">
    <source>
        <dbReference type="SAM" id="MobiDB-lite"/>
    </source>
</evidence>
<keyword evidence="4 12" id="KW-0812">Transmembrane</keyword>
<keyword evidence="16" id="KW-1185">Reference proteome</keyword>
<evidence type="ECO:0000256" key="3">
    <source>
        <dbReference type="ARBA" id="ARBA00022475"/>
    </source>
</evidence>
<evidence type="ECO:0000313" key="15">
    <source>
        <dbReference type="EMBL" id="MBS2963605.1"/>
    </source>
</evidence>
<organism evidence="15 16">
    <name type="scientific">Actinocrinis puniceicyclus</name>
    <dbReference type="NCBI Taxonomy" id="977794"/>
    <lineage>
        <taxon>Bacteria</taxon>
        <taxon>Bacillati</taxon>
        <taxon>Actinomycetota</taxon>
        <taxon>Actinomycetes</taxon>
        <taxon>Catenulisporales</taxon>
        <taxon>Actinospicaceae</taxon>
        <taxon>Actinocrinis</taxon>
    </lineage>
</organism>
<dbReference type="GO" id="GO:0006417">
    <property type="term" value="P:regulation of translation"/>
    <property type="evidence" value="ECO:0007669"/>
    <property type="project" value="TreeGrafter"/>
</dbReference>
<keyword evidence="6" id="KW-0805">Transcription regulation</keyword>
<evidence type="ECO:0000256" key="10">
    <source>
        <dbReference type="ARBA" id="ARBA00030803"/>
    </source>
</evidence>
<feature type="transmembrane region" description="Helical" evidence="12">
    <location>
        <begin position="146"/>
        <end position="164"/>
    </location>
</feature>
<evidence type="ECO:0000256" key="4">
    <source>
        <dbReference type="ARBA" id="ARBA00022692"/>
    </source>
</evidence>
<reference evidence="15" key="1">
    <citation type="submission" date="2021-04" db="EMBL/GenBank/DDBJ databases">
        <title>Genome based classification of Actinospica acidithermotolerans sp. nov., an actinobacterium isolated from an Indonesian hot spring.</title>
        <authorList>
            <person name="Kusuma A.B."/>
            <person name="Putra K.E."/>
            <person name="Nafisah S."/>
            <person name="Loh J."/>
            <person name="Nouioui I."/>
            <person name="Goodfellow M."/>
        </authorList>
    </citation>
    <scope>NUCLEOTIDE SEQUENCE</scope>
    <source>
        <strain evidence="15">DSM 45618</strain>
    </source>
</reference>
<dbReference type="PANTHER" id="PTHR37461:SF1">
    <property type="entry name" value="ANTI-SIGMA-K FACTOR RSKA"/>
    <property type="match status" value="1"/>
</dbReference>
<comment type="caution">
    <text evidence="15">The sequence shown here is derived from an EMBL/GenBank/DDBJ whole genome shotgun (WGS) entry which is preliminary data.</text>
</comment>
<accession>A0A8J7WMQ0</accession>
<evidence type="ECO:0000256" key="8">
    <source>
        <dbReference type="ARBA" id="ARBA00023163"/>
    </source>
</evidence>
<protein>
    <recommendedName>
        <fullName evidence="10">Regulator of SigK</fullName>
    </recommendedName>
    <alternativeName>
        <fullName evidence="9">Sigma-K anti-sigma factor RskA</fullName>
    </alternativeName>
</protein>
<dbReference type="Pfam" id="PF13490">
    <property type="entry name" value="zf-HC2"/>
    <property type="match status" value="1"/>
</dbReference>
<dbReference type="InterPro" id="IPR051474">
    <property type="entry name" value="Anti-sigma-K/W_factor"/>
</dbReference>
<evidence type="ECO:0000256" key="6">
    <source>
        <dbReference type="ARBA" id="ARBA00023015"/>
    </source>
</evidence>
<proteinExistence type="predicted"/>
<evidence type="ECO:0000256" key="2">
    <source>
        <dbReference type="ARBA" id="ARBA00004236"/>
    </source>
</evidence>
<evidence type="ECO:0000256" key="9">
    <source>
        <dbReference type="ARBA" id="ARBA00029829"/>
    </source>
</evidence>
<dbReference type="GO" id="GO:0005886">
    <property type="term" value="C:plasma membrane"/>
    <property type="evidence" value="ECO:0007669"/>
    <property type="project" value="UniProtKB-SubCell"/>
</dbReference>
<dbReference type="AlphaFoldDB" id="A0A8J7WMQ0"/>
<keyword evidence="3" id="KW-1003">Cell membrane</keyword>
<keyword evidence="7 12" id="KW-0472">Membrane</keyword>
<dbReference type="PANTHER" id="PTHR37461">
    <property type="entry name" value="ANTI-SIGMA-K FACTOR RSKA"/>
    <property type="match status" value="1"/>
</dbReference>
<evidence type="ECO:0000259" key="13">
    <source>
        <dbReference type="Pfam" id="PF10099"/>
    </source>
</evidence>